<keyword evidence="3" id="KW-1185">Reference proteome</keyword>
<sequence>MQGVLVPLCFYLTHRQEKPTGIAFVDSSQLQVCHNLRILRYQVVKGTAPRLSKQYLTSMIFERLLMQVYVGDSSGTFINIKTELRKPSNL</sequence>
<reference evidence="3" key="1">
    <citation type="submission" date="2017-04" db="EMBL/GenBank/DDBJ databases">
        <title>Genome evolution of the luminous symbionts of deep sea anglerfish.</title>
        <authorList>
            <person name="Hendry T.A."/>
        </authorList>
    </citation>
    <scope>NUCLEOTIDE SEQUENCE [LARGE SCALE GENOMIC DNA]</scope>
</reference>
<proteinExistence type="predicted"/>
<dbReference type="EMBL" id="NBYY01000009">
    <property type="protein sequence ID" value="PCS23579.1"/>
    <property type="molecule type" value="Genomic_DNA"/>
</dbReference>
<dbReference type="Pfam" id="PF13612">
    <property type="entry name" value="DDE_Tnp_1_3"/>
    <property type="match status" value="1"/>
</dbReference>
<evidence type="ECO:0000313" key="2">
    <source>
        <dbReference type="EMBL" id="PCS23579.1"/>
    </source>
</evidence>
<gene>
    <name evidence="2" type="ORF">BTN49_0548</name>
</gene>
<dbReference type="Proteomes" id="UP000219020">
    <property type="component" value="Unassembled WGS sequence"/>
</dbReference>
<name>A0A2A5T5V2_9GAMM</name>
<dbReference type="InterPro" id="IPR025668">
    <property type="entry name" value="Tnp_DDE_dom"/>
</dbReference>
<evidence type="ECO:0000313" key="3">
    <source>
        <dbReference type="Proteomes" id="UP000219020"/>
    </source>
</evidence>
<protein>
    <submittedName>
        <fullName evidence="2">Mobile element protein</fullName>
    </submittedName>
</protein>
<dbReference type="AlphaFoldDB" id="A0A2A5T5V2"/>
<organism evidence="2 3">
    <name type="scientific">Candidatus Enterovibrio escicola</name>
    <dbReference type="NCBI Taxonomy" id="1927127"/>
    <lineage>
        <taxon>Bacteria</taxon>
        <taxon>Pseudomonadati</taxon>
        <taxon>Pseudomonadota</taxon>
        <taxon>Gammaproteobacteria</taxon>
        <taxon>Vibrionales</taxon>
        <taxon>Vibrionaceae</taxon>
        <taxon>Enterovibrio</taxon>
    </lineage>
</organism>
<accession>A0A2A5T5V2</accession>
<comment type="caution">
    <text evidence="2">The sequence shown here is derived from an EMBL/GenBank/DDBJ whole genome shotgun (WGS) entry which is preliminary data.</text>
</comment>
<feature type="domain" description="Transposase DDE" evidence="1">
    <location>
        <begin position="18"/>
        <end position="50"/>
    </location>
</feature>
<evidence type="ECO:0000259" key="1">
    <source>
        <dbReference type="Pfam" id="PF13612"/>
    </source>
</evidence>